<evidence type="ECO:0008006" key="10">
    <source>
        <dbReference type="Google" id="ProtNLM"/>
    </source>
</evidence>
<evidence type="ECO:0000256" key="3">
    <source>
        <dbReference type="ARBA" id="ARBA00022692"/>
    </source>
</evidence>
<dbReference type="InterPro" id="IPR011701">
    <property type="entry name" value="MFS"/>
</dbReference>
<evidence type="ECO:0000256" key="6">
    <source>
        <dbReference type="SAM" id="MobiDB-lite"/>
    </source>
</evidence>
<dbReference type="EMBL" id="FN649760">
    <property type="protein sequence ID" value="CBN75715.1"/>
    <property type="molecule type" value="Genomic_DNA"/>
</dbReference>
<feature type="transmembrane region" description="Helical" evidence="7">
    <location>
        <begin position="122"/>
        <end position="148"/>
    </location>
</feature>
<dbReference type="GO" id="GO:0012505">
    <property type="term" value="C:endomembrane system"/>
    <property type="evidence" value="ECO:0007669"/>
    <property type="project" value="UniProtKB-SubCell"/>
</dbReference>
<keyword evidence="2" id="KW-0813">Transport</keyword>
<dbReference type="Proteomes" id="UP000002630">
    <property type="component" value="Unassembled WGS sequence"/>
</dbReference>
<evidence type="ECO:0000313" key="8">
    <source>
        <dbReference type="EMBL" id="CBN75715.1"/>
    </source>
</evidence>
<keyword evidence="9" id="KW-1185">Reference proteome</keyword>
<name>D8LGE0_ECTSI</name>
<dbReference type="AlphaFoldDB" id="D8LGE0"/>
<proteinExistence type="predicted"/>
<keyword evidence="5 7" id="KW-0472">Membrane</keyword>
<keyword evidence="4 7" id="KW-1133">Transmembrane helix</keyword>
<dbReference type="Gene3D" id="1.20.1250.20">
    <property type="entry name" value="MFS general substrate transporter like domains"/>
    <property type="match status" value="1"/>
</dbReference>
<dbReference type="STRING" id="2880.D8LGE0"/>
<protein>
    <recommendedName>
        <fullName evidence="10">Major facilitator superfamily (MFS) profile domain-containing protein</fullName>
    </recommendedName>
</protein>
<gene>
    <name evidence="8" type="ORF">Esi_0167_0009</name>
</gene>
<comment type="subcellular location">
    <subcellularLocation>
        <location evidence="1">Endomembrane system</location>
        <topology evidence="1">Multi-pass membrane protein</topology>
    </subcellularLocation>
</comment>
<evidence type="ECO:0000256" key="5">
    <source>
        <dbReference type="ARBA" id="ARBA00023136"/>
    </source>
</evidence>
<dbReference type="InterPro" id="IPR051068">
    <property type="entry name" value="MFS_Domain-Containing_Protein"/>
</dbReference>
<evidence type="ECO:0000256" key="4">
    <source>
        <dbReference type="ARBA" id="ARBA00022989"/>
    </source>
</evidence>
<dbReference type="InParanoid" id="D8LGE0"/>
<feature type="transmembrane region" description="Helical" evidence="7">
    <location>
        <begin position="517"/>
        <end position="535"/>
    </location>
</feature>
<feature type="region of interest" description="Disordered" evidence="6">
    <location>
        <begin position="311"/>
        <end position="337"/>
    </location>
</feature>
<feature type="transmembrane region" description="Helical" evidence="7">
    <location>
        <begin position="417"/>
        <end position="439"/>
    </location>
</feature>
<sequence>MCVVFLGDTARGIFFPTLWKYVQAMGGDRITLGYSVGAFSLGRQVAVMISPYFGGLSTKHGYRKVLMVASGVIALGALAYALAWTTAALIGAQIIMGVGSGTLGVTRAYVADKSTPEQRTYLLAYTTAVQYAGFTCMPFVGGFLSFLIKDRRIPLLGEFLVLTSFTAPAYVMIVAALVLFALLKLVFEDSIPNGKPTKTSKQVKVSTKKSTPLVKTEAEMAYSSGSAAKYLMGAPSDVSLARSGWMSDSDTDDQWPPAELGARNGSSGPGLFVDSDDEDETRRLSAVSATTTPTPSTAAVRDSELGLLATPSGNNSNGYGSVPAAKEGAAGEGGEEEELRREERWWCRAPTASEVLIYGGFLLNMSTKGTIACFETLGAEYAMTHFGMTSAEAGSIFATFGSIGVVSLLSMRLICRYLNDVQIVLGGMGVMIVACLMFVRSPEGASGLPLFLWAVFLMYSVGYPIGHTAVLGLFSKVVGAQPQGALLGWFGSAGSLARIGFPVVAGVISQELGTSKLFMVLVGTLSITAAILFAFRRRYLDCVDITKRKSLSRQAAAAAAAATAAAPGGGGGSGSSE</sequence>
<dbReference type="GO" id="GO:0022857">
    <property type="term" value="F:transmembrane transporter activity"/>
    <property type="evidence" value="ECO:0007669"/>
    <property type="project" value="InterPro"/>
</dbReference>
<dbReference type="InterPro" id="IPR036259">
    <property type="entry name" value="MFS_trans_sf"/>
</dbReference>
<feature type="transmembrane region" description="Helical" evidence="7">
    <location>
        <begin position="451"/>
        <end position="474"/>
    </location>
</feature>
<evidence type="ECO:0000256" key="7">
    <source>
        <dbReference type="SAM" id="Phobius"/>
    </source>
</evidence>
<dbReference type="OrthoDB" id="370281at2759"/>
<evidence type="ECO:0000313" key="9">
    <source>
        <dbReference type="Proteomes" id="UP000002630"/>
    </source>
</evidence>
<dbReference type="PANTHER" id="PTHR23510:SF3">
    <property type="entry name" value="MAJOR FACILITATOR SUPERFAMILY DOMAIN-CONTAINING PROTEIN 8"/>
    <property type="match status" value="1"/>
</dbReference>
<feature type="transmembrane region" description="Helical" evidence="7">
    <location>
        <begin position="168"/>
        <end position="187"/>
    </location>
</feature>
<dbReference type="SUPFAM" id="SSF103473">
    <property type="entry name" value="MFS general substrate transporter"/>
    <property type="match status" value="1"/>
</dbReference>
<feature type="compositionally biased region" description="Low complexity" evidence="6">
    <location>
        <begin position="285"/>
        <end position="299"/>
    </location>
</feature>
<reference evidence="8 9" key="1">
    <citation type="journal article" date="2010" name="Nature">
        <title>The Ectocarpus genome and the independent evolution of multicellularity in brown algae.</title>
        <authorList>
            <person name="Cock J.M."/>
            <person name="Sterck L."/>
            <person name="Rouze P."/>
            <person name="Scornet D."/>
            <person name="Allen A.E."/>
            <person name="Amoutzias G."/>
            <person name="Anthouard V."/>
            <person name="Artiguenave F."/>
            <person name="Aury J.M."/>
            <person name="Badger J.H."/>
            <person name="Beszteri B."/>
            <person name="Billiau K."/>
            <person name="Bonnet E."/>
            <person name="Bothwell J.H."/>
            <person name="Bowler C."/>
            <person name="Boyen C."/>
            <person name="Brownlee C."/>
            <person name="Carrano C.J."/>
            <person name="Charrier B."/>
            <person name="Cho G.Y."/>
            <person name="Coelho S.M."/>
            <person name="Collen J."/>
            <person name="Corre E."/>
            <person name="Da Silva C."/>
            <person name="Delage L."/>
            <person name="Delaroque N."/>
            <person name="Dittami S.M."/>
            <person name="Doulbeau S."/>
            <person name="Elias M."/>
            <person name="Farnham G."/>
            <person name="Gachon C.M."/>
            <person name="Gschloessl B."/>
            <person name="Heesch S."/>
            <person name="Jabbari K."/>
            <person name="Jubin C."/>
            <person name="Kawai H."/>
            <person name="Kimura K."/>
            <person name="Kloareg B."/>
            <person name="Kupper F.C."/>
            <person name="Lang D."/>
            <person name="Le Bail A."/>
            <person name="Leblanc C."/>
            <person name="Lerouge P."/>
            <person name="Lohr M."/>
            <person name="Lopez P.J."/>
            <person name="Martens C."/>
            <person name="Maumus F."/>
            <person name="Michel G."/>
            <person name="Miranda-Saavedra D."/>
            <person name="Morales J."/>
            <person name="Moreau H."/>
            <person name="Motomura T."/>
            <person name="Nagasato C."/>
            <person name="Napoli C.A."/>
            <person name="Nelson D.R."/>
            <person name="Nyvall-Collen P."/>
            <person name="Peters A.F."/>
            <person name="Pommier C."/>
            <person name="Potin P."/>
            <person name="Poulain J."/>
            <person name="Quesneville H."/>
            <person name="Read B."/>
            <person name="Rensing S.A."/>
            <person name="Ritter A."/>
            <person name="Rousvoal S."/>
            <person name="Samanta M."/>
            <person name="Samson G."/>
            <person name="Schroeder D.C."/>
            <person name="Segurens B."/>
            <person name="Strittmatter M."/>
            <person name="Tonon T."/>
            <person name="Tregear J.W."/>
            <person name="Valentin K."/>
            <person name="von Dassow P."/>
            <person name="Yamagishi T."/>
            <person name="Van de Peer Y."/>
            <person name="Wincker P."/>
        </authorList>
    </citation>
    <scope>NUCLEOTIDE SEQUENCE [LARGE SCALE GENOMIC DNA]</scope>
    <source>
        <strain evidence="9">Ec32 / CCAP1310/4</strain>
    </source>
</reference>
<organism evidence="8 9">
    <name type="scientific">Ectocarpus siliculosus</name>
    <name type="common">Brown alga</name>
    <name type="synonym">Conferva siliculosa</name>
    <dbReference type="NCBI Taxonomy" id="2880"/>
    <lineage>
        <taxon>Eukaryota</taxon>
        <taxon>Sar</taxon>
        <taxon>Stramenopiles</taxon>
        <taxon>Ochrophyta</taxon>
        <taxon>PX clade</taxon>
        <taxon>Phaeophyceae</taxon>
        <taxon>Ectocarpales</taxon>
        <taxon>Ectocarpaceae</taxon>
        <taxon>Ectocarpus</taxon>
    </lineage>
</organism>
<evidence type="ECO:0000256" key="1">
    <source>
        <dbReference type="ARBA" id="ARBA00004127"/>
    </source>
</evidence>
<feature type="region of interest" description="Disordered" evidence="6">
    <location>
        <begin position="243"/>
        <end position="299"/>
    </location>
</feature>
<dbReference type="Pfam" id="PF07690">
    <property type="entry name" value="MFS_1"/>
    <property type="match status" value="2"/>
</dbReference>
<keyword evidence="3 7" id="KW-0812">Transmembrane</keyword>
<feature type="transmembrane region" description="Helical" evidence="7">
    <location>
        <begin position="486"/>
        <end position="505"/>
    </location>
</feature>
<feature type="transmembrane region" description="Helical" evidence="7">
    <location>
        <begin position="90"/>
        <end position="110"/>
    </location>
</feature>
<feature type="transmembrane region" description="Helical" evidence="7">
    <location>
        <begin position="65"/>
        <end position="84"/>
    </location>
</feature>
<accession>D8LGE0</accession>
<dbReference type="PANTHER" id="PTHR23510">
    <property type="entry name" value="INNER MEMBRANE TRANSPORT PROTEIN YAJR"/>
    <property type="match status" value="1"/>
</dbReference>
<evidence type="ECO:0000256" key="2">
    <source>
        <dbReference type="ARBA" id="ARBA00022448"/>
    </source>
</evidence>